<evidence type="ECO:0000256" key="1">
    <source>
        <dbReference type="ARBA" id="ARBA00004141"/>
    </source>
</evidence>
<dbReference type="Pfam" id="PF01496">
    <property type="entry name" value="V_ATPase_I"/>
    <property type="match status" value="2"/>
</dbReference>
<dbReference type="GO" id="GO:0046961">
    <property type="term" value="F:proton-transporting ATPase activity, rotational mechanism"/>
    <property type="evidence" value="ECO:0007669"/>
    <property type="project" value="InterPro"/>
</dbReference>
<feature type="coiled-coil region" evidence="8">
    <location>
        <begin position="238"/>
        <end position="280"/>
    </location>
</feature>
<evidence type="ECO:0000256" key="3">
    <source>
        <dbReference type="ARBA" id="ARBA00022448"/>
    </source>
</evidence>
<evidence type="ECO:0000256" key="10">
    <source>
        <dbReference type="SAM" id="Phobius"/>
    </source>
</evidence>
<organism evidence="11 12">
    <name type="scientific">Candidatus Eisenbergiella pullistercoris</name>
    <dbReference type="NCBI Taxonomy" id="2838555"/>
    <lineage>
        <taxon>Bacteria</taxon>
        <taxon>Bacillati</taxon>
        <taxon>Bacillota</taxon>
        <taxon>Clostridia</taxon>
        <taxon>Lachnospirales</taxon>
        <taxon>Lachnospiraceae</taxon>
        <taxon>Eisenbergiella</taxon>
    </lineage>
</organism>
<feature type="transmembrane region" description="Helical" evidence="10">
    <location>
        <begin position="410"/>
        <end position="434"/>
    </location>
</feature>
<dbReference type="GO" id="GO:0016471">
    <property type="term" value="C:vacuolar proton-transporting V-type ATPase complex"/>
    <property type="evidence" value="ECO:0007669"/>
    <property type="project" value="TreeGrafter"/>
</dbReference>
<dbReference type="EMBL" id="DXDD01000107">
    <property type="protein sequence ID" value="HIY60769.1"/>
    <property type="molecule type" value="Genomic_DNA"/>
</dbReference>
<dbReference type="GO" id="GO:0051117">
    <property type="term" value="F:ATPase binding"/>
    <property type="evidence" value="ECO:0007669"/>
    <property type="project" value="TreeGrafter"/>
</dbReference>
<feature type="transmembrane region" description="Helical" evidence="10">
    <location>
        <begin position="494"/>
        <end position="516"/>
    </location>
</feature>
<proteinExistence type="inferred from homology"/>
<feature type="transmembrane region" description="Helical" evidence="10">
    <location>
        <begin position="454"/>
        <end position="482"/>
    </location>
</feature>
<feature type="transmembrane region" description="Helical" evidence="10">
    <location>
        <begin position="522"/>
        <end position="540"/>
    </location>
</feature>
<protein>
    <submittedName>
        <fullName evidence="11">ATPase</fullName>
    </submittedName>
</protein>
<keyword evidence="5 10" id="KW-1133">Transmembrane helix</keyword>
<comment type="caution">
    <text evidence="11">The sequence shown here is derived from an EMBL/GenBank/DDBJ whole genome shotgun (WGS) entry which is preliminary data.</text>
</comment>
<dbReference type="GO" id="GO:0033179">
    <property type="term" value="C:proton-transporting V-type ATPase, V0 domain"/>
    <property type="evidence" value="ECO:0007669"/>
    <property type="project" value="InterPro"/>
</dbReference>
<feature type="compositionally biased region" description="Low complexity" evidence="9">
    <location>
        <begin position="78"/>
        <end position="87"/>
    </location>
</feature>
<dbReference type="GO" id="GO:0007035">
    <property type="term" value="P:vacuolar acidification"/>
    <property type="evidence" value="ECO:0007669"/>
    <property type="project" value="TreeGrafter"/>
</dbReference>
<reference evidence="11" key="2">
    <citation type="submission" date="2021-04" db="EMBL/GenBank/DDBJ databases">
        <authorList>
            <person name="Gilroy R."/>
        </authorList>
    </citation>
    <scope>NUCLEOTIDE SEQUENCE</scope>
    <source>
        <strain evidence="11">ChiSxjej3B15-24422</strain>
    </source>
</reference>
<reference evidence="11" key="1">
    <citation type="journal article" date="2021" name="PeerJ">
        <title>Extensive microbial diversity within the chicken gut microbiome revealed by metagenomics and culture.</title>
        <authorList>
            <person name="Gilroy R."/>
            <person name="Ravi A."/>
            <person name="Getino M."/>
            <person name="Pursley I."/>
            <person name="Horton D.L."/>
            <person name="Alikhan N.F."/>
            <person name="Baker D."/>
            <person name="Gharbi K."/>
            <person name="Hall N."/>
            <person name="Watson M."/>
            <person name="Adriaenssens E.M."/>
            <person name="Foster-Nyarko E."/>
            <person name="Jarju S."/>
            <person name="Secka A."/>
            <person name="Antonio M."/>
            <person name="Oren A."/>
            <person name="Chaudhuri R.R."/>
            <person name="La Ragione R."/>
            <person name="Hildebrand F."/>
            <person name="Pallen M.J."/>
        </authorList>
    </citation>
    <scope>NUCLEOTIDE SEQUENCE</scope>
    <source>
        <strain evidence="11">ChiSxjej3B15-24422</strain>
    </source>
</reference>
<keyword evidence="3" id="KW-0813">Transport</keyword>
<dbReference type="InterPro" id="IPR002490">
    <property type="entry name" value="V-ATPase_116kDa_su"/>
</dbReference>
<accession>A0A9D1YQN8</accession>
<dbReference type="PANTHER" id="PTHR11629:SF63">
    <property type="entry name" value="V-TYPE PROTON ATPASE SUBUNIT A"/>
    <property type="match status" value="1"/>
</dbReference>
<comment type="subcellular location">
    <subcellularLocation>
        <location evidence="1">Membrane</location>
        <topology evidence="1">Multi-pass membrane protein</topology>
    </subcellularLocation>
</comment>
<feature type="transmembrane region" description="Helical" evidence="10">
    <location>
        <begin position="585"/>
        <end position="605"/>
    </location>
</feature>
<evidence type="ECO:0000256" key="7">
    <source>
        <dbReference type="ARBA" id="ARBA00023136"/>
    </source>
</evidence>
<evidence type="ECO:0000256" key="4">
    <source>
        <dbReference type="ARBA" id="ARBA00022692"/>
    </source>
</evidence>
<sequence length="662" mass="74218">MIEKMEFLSIIGPRDQLDRVTEKYLGKYEIQLENTVGELKNLKNIVPSSESNPYREWIGRAQEAAAIVEGRSGAGASEKKAASAGRAGTKGASAGREAAQNLSPEAAVETVRWADQLMEEAKREKTRLQTELKKQQGLLEAVRPYLELHFELSRILHFKYVRFRFGRLPVGYYQKLKEYLQEDDCTIFEKCRVDESYVWGIYFVPVSEAKKADAIYASMHFERIYIEDAYPGTVDEACRALEQEIEALEGQIRQLDDDLAARLKEDADRLLAARAVIERQSSRFDIRRLAAFTRSKNETFFILCGWMAKKDAVRLGKELEADPELFVTLEENPDRRTSVPPTRLKNPALIRPFEMFVRMYGLPNYNEFDPTLFVALTYSIIFGAMFGDVGQGLCLALGGFLLYRFKKANLAAILSCCGIFSTLFGFLYGSLFGFEDVLPALWLRPTEAMTNLPFIGRLNTVFVVTIAIGMGLILLTMIFSIINAVRSKEYGKALFDTNGVAGLVFYGAVVLVVVLFMTGNPLPAAIALVVLFVVPLLVIACKEPLTQLLEKRKAHLEEGPVMFVVQSFFELFEVCLSYFSNTLSFVRIGAFAVSHAAMMGVVLMLAGAENGGTGNLVVIILGNIIVCGMEGLVVGIQVLRLEYYEFFSRFYKGDGREFKPYM</sequence>
<feature type="transmembrane region" description="Helical" evidence="10">
    <location>
        <begin position="372"/>
        <end position="403"/>
    </location>
</feature>
<dbReference type="Gene3D" id="3.30.70.2170">
    <property type="match status" value="1"/>
</dbReference>
<gene>
    <name evidence="11" type="ORF">H9831_08840</name>
</gene>
<evidence type="ECO:0000256" key="5">
    <source>
        <dbReference type="ARBA" id="ARBA00022989"/>
    </source>
</evidence>
<keyword evidence="7 10" id="KW-0472">Membrane</keyword>
<keyword evidence="8" id="KW-0175">Coiled coil</keyword>
<dbReference type="PANTHER" id="PTHR11629">
    <property type="entry name" value="VACUOLAR PROTON ATPASES"/>
    <property type="match status" value="1"/>
</dbReference>
<dbReference type="Gene3D" id="1.20.1460.20">
    <property type="match status" value="1"/>
</dbReference>
<feature type="coiled-coil region" evidence="8">
    <location>
        <begin position="111"/>
        <end position="138"/>
    </location>
</feature>
<keyword evidence="6" id="KW-0406">Ion transport</keyword>
<name>A0A9D1YQN8_9FIRM</name>
<evidence type="ECO:0000256" key="6">
    <source>
        <dbReference type="ARBA" id="ARBA00023065"/>
    </source>
</evidence>
<evidence type="ECO:0000313" key="11">
    <source>
        <dbReference type="EMBL" id="HIY60769.1"/>
    </source>
</evidence>
<evidence type="ECO:0000256" key="9">
    <source>
        <dbReference type="SAM" id="MobiDB-lite"/>
    </source>
</evidence>
<evidence type="ECO:0000256" key="8">
    <source>
        <dbReference type="SAM" id="Coils"/>
    </source>
</evidence>
<evidence type="ECO:0000256" key="2">
    <source>
        <dbReference type="ARBA" id="ARBA00009904"/>
    </source>
</evidence>
<comment type="similarity">
    <text evidence="2">Belongs to the V-ATPase 116 kDa subunit family.</text>
</comment>
<dbReference type="AlphaFoldDB" id="A0A9D1YQN8"/>
<feature type="region of interest" description="Disordered" evidence="9">
    <location>
        <begin position="78"/>
        <end position="100"/>
    </location>
</feature>
<dbReference type="Gene3D" id="3.30.70.2750">
    <property type="match status" value="1"/>
</dbReference>
<evidence type="ECO:0000313" key="12">
    <source>
        <dbReference type="Proteomes" id="UP000824007"/>
    </source>
</evidence>
<feature type="transmembrane region" description="Helical" evidence="10">
    <location>
        <begin position="617"/>
        <end position="639"/>
    </location>
</feature>
<keyword evidence="4 10" id="KW-0812">Transmembrane</keyword>
<dbReference type="Proteomes" id="UP000824007">
    <property type="component" value="Unassembled WGS sequence"/>
</dbReference>